<accession>A0ABC9XRX9</accession>
<dbReference type="PANTHER" id="PTHR14362:SF2">
    <property type="entry name" value="COILED-COIL DOMAIN-CONTAINING PROTEIN 81"/>
    <property type="match status" value="1"/>
</dbReference>
<dbReference type="Pfam" id="PF14908">
    <property type="entry name" value="HU-CCDC81_euk_1"/>
    <property type="match status" value="1"/>
</dbReference>
<keyword evidence="5" id="KW-1185">Reference proteome</keyword>
<dbReference type="PANTHER" id="PTHR14362">
    <property type="entry name" value="COILED-COIL DOMAIN-CONTAINING PROTEIN 81"/>
    <property type="match status" value="1"/>
</dbReference>
<evidence type="ECO:0000313" key="4">
    <source>
        <dbReference type="EMBL" id="GAB0200473.1"/>
    </source>
</evidence>
<evidence type="ECO:0000256" key="1">
    <source>
        <dbReference type="SAM" id="MobiDB-lite"/>
    </source>
</evidence>
<feature type="domain" description="CCDC81 HU" evidence="3">
    <location>
        <begin position="103"/>
        <end position="173"/>
    </location>
</feature>
<dbReference type="InterPro" id="IPR026295">
    <property type="entry name" value="CCD81"/>
</dbReference>
<protein>
    <submittedName>
        <fullName evidence="4">Coiled-coil domain-containing protein 81-like</fullName>
    </submittedName>
</protein>
<proteinExistence type="predicted"/>
<dbReference type="InterPro" id="IPR040673">
    <property type="entry name" value="CCDC81_HU_dom_2"/>
</dbReference>
<dbReference type="AlphaFoldDB" id="A0ABC9XRX9"/>
<feature type="domain" description="CCDC81 HU" evidence="2">
    <location>
        <begin position="14"/>
        <end position="81"/>
    </location>
</feature>
<reference evidence="4 5" key="1">
    <citation type="submission" date="2024-06" db="EMBL/GenBank/DDBJ databases">
        <title>The draft genome of Grus japonensis, version 3.</title>
        <authorList>
            <person name="Nabeshima K."/>
            <person name="Suzuki S."/>
            <person name="Onuma M."/>
        </authorList>
    </citation>
    <scope>NUCLEOTIDE SEQUENCE [LARGE SCALE GENOMIC DNA]</scope>
    <source>
        <strain evidence="4 5">451A</strain>
    </source>
</reference>
<dbReference type="Pfam" id="PF18289">
    <property type="entry name" value="HU-CCDC81_euk_2"/>
    <property type="match status" value="1"/>
</dbReference>
<dbReference type="InterPro" id="IPR028034">
    <property type="entry name" value="HU-CCDC81"/>
</dbReference>
<dbReference type="EMBL" id="BAAFJT010000027">
    <property type="protein sequence ID" value="GAB0200473.1"/>
    <property type="molecule type" value="Genomic_DNA"/>
</dbReference>
<evidence type="ECO:0000313" key="5">
    <source>
        <dbReference type="Proteomes" id="UP001623348"/>
    </source>
</evidence>
<evidence type="ECO:0000259" key="3">
    <source>
        <dbReference type="Pfam" id="PF18289"/>
    </source>
</evidence>
<dbReference type="Proteomes" id="UP001623348">
    <property type="component" value="Unassembled WGS sequence"/>
</dbReference>
<comment type="caution">
    <text evidence="4">The sequence shown here is derived from an EMBL/GenBank/DDBJ whole genome shotgun (WGS) entry which is preliminary data.</text>
</comment>
<sequence length="635" mass="71333">MEGCCTVAVSLELSSSFPMLLRLSTKEVVAIWDAVSAYILTQMKLDKGVLLTGLGTFAVLREQLQGKEAAYAVRRPVFQPDIDALHLEELVFPTVVIPGNVKIQPLNYKWLSRATCFPQHVVAECVRETVRLYSFQLQKGRRLAFAFKDIGILSCKDDVLCMRFYYDCVTGLERKASRIALLRTRLWMPGAEVSGGATTARGMQAAPAQAFPRFKFLVISRSVAKAFSTWHKKAAGKHRISRASQGCPDKLLQRRVKLSLPVLPSQGPGTRQPDMEKKTSASVLPPCPGSSPKTKEAGRQEPFPPARPTAAIPSSEGCKRALQEVWQLSAEWEQVKTRWQERRQQAKAEWAAWEAWAAGEDRQPPQALGTGGPWIPHPPAQPRRKEVNERWRKAENPLPAEEMAAAAQLKRLQPDHLSPRAVQVLNRLEPHQARRNIFRHVAENNRRRQERQRQLPWSSLNETEIPVFVELASISATKNDMCIDTVSFFRDTMAAFAPIRLDPSPTAEFDPFAAAPSFAREAIAKDSELPKKLPEASTEMGFFTISAPSKFKARLEDCVSLRLLNDSEESTSPADQKTKKYSLSQLVALQNELTLVATKVEQGREEANRFLEVRFFLGIVQLFRLEKTNITESNR</sequence>
<evidence type="ECO:0000259" key="2">
    <source>
        <dbReference type="Pfam" id="PF14908"/>
    </source>
</evidence>
<gene>
    <name evidence="4" type="ORF">GRJ2_002512700</name>
</gene>
<organism evidence="4 5">
    <name type="scientific">Grus japonensis</name>
    <name type="common">Japanese crane</name>
    <name type="synonym">Red-crowned crane</name>
    <dbReference type="NCBI Taxonomy" id="30415"/>
    <lineage>
        <taxon>Eukaryota</taxon>
        <taxon>Metazoa</taxon>
        <taxon>Chordata</taxon>
        <taxon>Craniata</taxon>
        <taxon>Vertebrata</taxon>
        <taxon>Euteleostomi</taxon>
        <taxon>Archelosauria</taxon>
        <taxon>Archosauria</taxon>
        <taxon>Dinosauria</taxon>
        <taxon>Saurischia</taxon>
        <taxon>Theropoda</taxon>
        <taxon>Coelurosauria</taxon>
        <taxon>Aves</taxon>
        <taxon>Neognathae</taxon>
        <taxon>Neoaves</taxon>
        <taxon>Gruiformes</taxon>
        <taxon>Gruidae</taxon>
        <taxon>Grus</taxon>
    </lineage>
</organism>
<feature type="region of interest" description="Disordered" evidence="1">
    <location>
        <begin position="262"/>
        <end position="313"/>
    </location>
</feature>
<name>A0ABC9XRX9_GRUJA</name>